<evidence type="ECO:0000313" key="4">
    <source>
        <dbReference type="EMBL" id="MTV40785.1"/>
    </source>
</evidence>
<dbReference type="SUPFAM" id="SSF69255">
    <property type="entry name" value="gp5 N-terminal domain-like"/>
    <property type="match status" value="1"/>
</dbReference>
<keyword evidence="5" id="KW-1185">Reference proteome</keyword>
<feature type="domain" description="DUF2345" evidence="2">
    <location>
        <begin position="778"/>
        <end position="934"/>
    </location>
</feature>
<name>A0A6L6PRC9_9BURK</name>
<dbReference type="EMBL" id="WNKY01000041">
    <property type="protein sequence ID" value="MTV40785.1"/>
    <property type="molecule type" value="Genomic_DNA"/>
</dbReference>
<dbReference type="InterPro" id="IPR028244">
    <property type="entry name" value="T6SS_Rhs_Vgr_dom"/>
</dbReference>
<dbReference type="InterPro" id="IPR006531">
    <property type="entry name" value="Gp5/Vgr_OB"/>
</dbReference>
<dbReference type="InterPro" id="IPR006533">
    <property type="entry name" value="T6SS_Vgr_RhsGE"/>
</dbReference>
<evidence type="ECO:0000313" key="5">
    <source>
        <dbReference type="Proteomes" id="UP000475582"/>
    </source>
</evidence>
<gene>
    <name evidence="4" type="primary">vgrG</name>
    <name evidence="4" type="ORF">GM676_24790</name>
</gene>
<dbReference type="Gene3D" id="4.10.220.110">
    <property type="match status" value="1"/>
</dbReference>
<accession>A0A6L6PRC9</accession>
<dbReference type="AlphaFoldDB" id="A0A6L6PRC9"/>
<dbReference type="RefSeq" id="WP_155466883.1">
    <property type="nucleotide sequence ID" value="NZ_WNKY01000041.1"/>
</dbReference>
<evidence type="ECO:0000259" key="2">
    <source>
        <dbReference type="Pfam" id="PF10106"/>
    </source>
</evidence>
<reference evidence="4 5" key="1">
    <citation type="submission" date="2019-11" db="EMBL/GenBank/DDBJ databases">
        <title>Type strains purchased from KCTC, JCM and DSMZ.</title>
        <authorList>
            <person name="Lu H."/>
        </authorList>
    </citation>
    <scope>NUCLEOTIDE SEQUENCE [LARGE SCALE GENOMIC DNA]</scope>
    <source>
        <strain evidence="4 5">KCTC 22382</strain>
    </source>
</reference>
<protein>
    <submittedName>
        <fullName evidence="4">Type VI secretion system tip protein VgrG</fullName>
    </submittedName>
</protein>
<dbReference type="Pfam" id="PF13296">
    <property type="entry name" value="T6SS_Vgr"/>
    <property type="match status" value="1"/>
</dbReference>
<dbReference type="InterPro" id="IPR018769">
    <property type="entry name" value="VgrG2_DUF2345"/>
</dbReference>
<dbReference type="Pfam" id="PF05954">
    <property type="entry name" value="Phage_GPD"/>
    <property type="match status" value="1"/>
</dbReference>
<dbReference type="NCBIfam" id="TIGR01646">
    <property type="entry name" value="vgr_GE"/>
    <property type="match status" value="1"/>
</dbReference>
<feature type="domain" description="Putative type VI secretion system Rhs element associated Vgr" evidence="3">
    <location>
        <begin position="607"/>
        <end position="717"/>
    </location>
</feature>
<evidence type="ECO:0000259" key="1">
    <source>
        <dbReference type="Pfam" id="PF04717"/>
    </source>
</evidence>
<dbReference type="SUPFAM" id="SSF69279">
    <property type="entry name" value="Phage tail proteins"/>
    <property type="match status" value="2"/>
</dbReference>
<feature type="domain" description="Gp5/Type VI secretion system Vgr protein OB-fold" evidence="1">
    <location>
        <begin position="475"/>
        <end position="538"/>
    </location>
</feature>
<dbReference type="Gene3D" id="3.55.50.10">
    <property type="entry name" value="Baseplate protein-like domains"/>
    <property type="match status" value="1"/>
</dbReference>
<proteinExistence type="predicted"/>
<dbReference type="Gene3D" id="2.30.110.50">
    <property type="match status" value="1"/>
</dbReference>
<dbReference type="InterPro" id="IPR037026">
    <property type="entry name" value="Vgr_OB-fold_dom_sf"/>
</dbReference>
<evidence type="ECO:0000259" key="3">
    <source>
        <dbReference type="Pfam" id="PF13296"/>
    </source>
</evidence>
<sequence length="993" mass="103925">MSIALLEQITAALAQFSSVTRLYELTLDAGDSDDLGAGGLLVEAFAAEDSVQGVSARDVIVLSTNASVPLAPLLGRTAALEVSLADGSRTQFRGEITQAAMLGSEGGLARFRLRLTPWLWRLSQVRNSRVWQDKTVIEIIDEVFEGYAPLAQWRWSEEAEPFMADAVARSYCCQYRESDFDFVQRLLTEEGLAWRYEQLDDGVGVVLFADSSQLGATPEDASSEADGGIRYHGVRAGEASDTIQALQARRAVTASLTTLLSYDYKAKQAVNASAPSRLPSGKLPPLESYDVPGQYSYSNAAQAQRYADLQMQGREAAAQLWRGRSTVRTMAAGTRFTLTQGPLSLVGAPAGSASGAAGDAAPAYVLLRVRSVGVNNLPSPAQQALAELFGPLPELLEELAADASDDFALTVAQARETGYGNSFDAISADVIWRPQLPGSDGRSHPKPTARGAQSAIVIGADGLAQPSGADELYCDKLGRVRIRYHWQDNGDATCWVRVAQRSAGGGMGSQFLPRIGQEVLVQFIENDIDRPIIIGALYNGQGEGGVTPTPGAQSGGEDQAARFQPASDHAVSAQGNLAGGNSPLWHGASAESAGHRNAAAQWGVRSKEFGGKGYNQLLFDDTDAQGRVQLHSTHAASELTLGHLIHSADNYRGSLRGQGAELRTDAYGAVRAGAGLLVSSYKINHNADAREPAGDNAAGIALLKQALKLGETFNDAAKTHETVALAAHLGAAKANASTLDDKAAPLQAMLTAVSGMVGNTSLDAARADAADRKTAPGDDQLPHAGAPIIAISGKSGIGVTSSAAVQLANGETIALMSGNDSQFITGGQLRAHSGQAIGVLGGAVKPGEGGVGVQLIAAKDAVDIQAQADELKVQARDEVNVISANAGVDWAAAKRISLSTAGGANITIEGGNITVQCPGKLTIHAGKKNFSGPARIDPVLPVLPKAENSWVEIKADYDDAWNTPWPLTGLRFKVDNKTLAQGVPINQAAGKGQ</sequence>
<dbReference type="OrthoDB" id="1907165at2"/>
<dbReference type="Pfam" id="PF10106">
    <property type="entry name" value="DUF2345"/>
    <property type="match status" value="1"/>
</dbReference>
<dbReference type="Proteomes" id="UP000475582">
    <property type="component" value="Unassembled WGS sequence"/>
</dbReference>
<dbReference type="Pfam" id="PF04717">
    <property type="entry name" value="Phage_base_V"/>
    <property type="match status" value="1"/>
</dbReference>
<dbReference type="Gene3D" id="2.40.50.230">
    <property type="entry name" value="Gp5 N-terminal domain"/>
    <property type="match status" value="1"/>
</dbReference>
<comment type="caution">
    <text evidence="4">The sequence shown here is derived from an EMBL/GenBank/DDBJ whole genome shotgun (WGS) entry which is preliminary data.</text>
</comment>
<organism evidence="4 5">
    <name type="scientific">Duganella radicis</name>
    <dbReference type="NCBI Taxonomy" id="551988"/>
    <lineage>
        <taxon>Bacteria</taxon>
        <taxon>Pseudomonadati</taxon>
        <taxon>Pseudomonadota</taxon>
        <taxon>Betaproteobacteria</taxon>
        <taxon>Burkholderiales</taxon>
        <taxon>Oxalobacteraceae</taxon>
        <taxon>Telluria group</taxon>
        <taxon>Duganella</taxon>
    </lineage>
</organism>